<dbReference type="GO" id="GO:0004694">
    <property type="term" value="F:eukaryotic translation initiation factor 2alpha kinase activity"/>
    <property type="evidence" value="ECO:0007669"/>
    <property type="project" value="InterPro"/>
</dbReference>
<keyword evidence="16" id="KW-0648">Protein biosynthesis</keyword>
<dbReference type="InterPro" id="IPR036621">
    <property type="entry name" value="Anticodon-bd_dom_sf"/>
</dbReference>
<dbReference type="GO" id="GO:0005524">
    <property type="term" value="F:ATP binding"/>
    <property type="evidence" value="ECO:0007669"/>
    <property type="project" value="UniProtKB-UniRule"/>
</dbReference>
<feature type="domain" description="Protein kinase" evidence="14">
    <location>
        <begin position="563"/>
        <end position="960"/>
    </location>
</feature>
<dbReference type="InterPro" id="IPR050339">
    <property type="entry name" value="CC_SR_Kinase"/>
</dbReference>
<comment type="catalytic activity">
    <reaction evidence="9">
        <text>L-seryl-[protein] + ATP = O-phospho-L-seryl-[protein] + ADP + H(+)</text>
        <dbReference type="Rhea" id="RHEA:17989"/>
        <dbReference type="Rhea" id="RHEA-COMP:9863"/>
        <dbReference type="Rhea" id="RHEA-COMP:11604"/>
        <dbReference type="ChEBI" id="CHEBI:15378"/>
        <dbReference type="ChEBI" id="CHEBI:29999"/>
        <dbReference type="ChEBI" id="CHEBI:30616"/>
        <dbReference type="ChEBI" id="CHEBI:83421"/>
        <dbReference type="ChEBI" id="CHEBI:456216"/>
        <dbReference type="EC" id="2.7.11.1"/>
    </reaction>
</comment>
<keyword evidence="16" id="KW-0396">Initiation factor</keyword>
<dbReference type="InterPro" id="IPR024435">
    <property type="entry name" value="HisRS-related_dom"/>
</dbReference>
<dbReference type="GO" id="GO:0000077">
    <property type="term" value="P:DNA damage checkpoint signaling"/>
    <property type="evidence" value="ECO:0007669"/>
    <property type="project" value="InterPro"/>
</dbReference>
<dbReference type="PIRSF" id="PIRSF000660">
    <property type="entry name" value="Ser/Thr_PK_GCN2"/>
    <property type="match status" value="1"/>
</dbReference>
<evidence type="ECO:0000256" key="2">
    <source>
        <dbReference type="ARBA" id="ARBA00022527"/>
    </source>
</evidence>
<feature type="domain" description="RWD" evidence="15">
    <location>
        <begin position="11"/>
        <end position="121"/>
    </location>
</feature>
<dbReference type="Gene3D" id="3.30.930.10">
    <property type="entry name" value="Bira Bifunctional Protein, Domain 2"/>
    <property type="match status" value="1"/>
</dbReference>
<comment type="similarity">
    <text evidence="7">Belongs to the protein kinase superfamily. Ser/Thr protein kinase family. GCN2 subfamily.</text>
</comment>
<evidence type="ECO:0000256" key="12">
    <source>
        <dbReference type="PROSITE-ProRule" id="PRU10141"/>
    </source>
</evidence>
<dbReference type="InterPro" id="IPR006575">
    <property type="entry name" value="RWD_dom"/>
</dbReference>
<dbReference type="CDD" id="cd23823">
    <property type="entry name" value="RWD_GCN2"/>
    <property type="match status" value="1"/>
</dbReference>
<feature type="compositionally biased region" description="Acidic residues" evidence="13">
    <location>
        <begin position="726"/>
        <end position="737"/>
    </location>
</feature>
<dbReference type="PANTHER" id="PTHR11042">
    <property type="entry name" value="EUKARYOTIC TRANSLATION INITIATION FACTOR 2-ALPHA KINASE EIF2-ALPHA KINASE -RELATED"/>
    <property type="match status" value="1"/>
</dbReference>
<dbReference type="CDD" id="cd14012">
    <property type="entry name" value="PK_eIF2AK_GCN2_rpt1"/>
    <property type="match status" value="1"/>
</dbReference>
<dbReference type="FunFam" id="3.10.110.10:FF:000050">
    <property type="entry name" value="eIF-2-alpha kinase GCN2"/>
    <property type="match status" value="1"/>
</dbReference>
<dbReference type="Gene3D" id="1.10.510.10">
    <property type="entry name" value="Transferase(Phosphotransferase) domain 1"/>
    <property type="match status" value="2"/>
</dbReference>
<dbReference type="Pfam" id="PF00069">
    <property type="entry name" value="Pkinase"/>
    <property type="match status" value="3"/>
</dbReference>
<dbReference type="EC" id="2.7.11.1" evidence="1"/>
<gene>
    <name evidence="16" type="ORF">BN980_GECA08s03926g</name>
</gene>
<dbReference type="SMART" id="SM00220">
    <property type="entry name" value="S_TKc"/>
    <property type="match status" value="1"/>
</dbReference>
<dbReference type="STRING" id="1173061.A0A0J9XC20"/>
<dbReference type="GO" id="GO:0003743">
    <property type="term" value="F:translation initiation factor activity"/>
    <property type="evidence" value="ECO:0007669"/>
    <property type="project" value="UniProtKB-KW"/>
</dbReference>
<keyword evidence="17" id="KW-1185">Reference proteome</keyword>
<sequence length="1649" mass="185503">MTPDYLEIQQEEVDVLKAIYQDDFKDKTKPSAWNQEPSPSFEITLTSTADTSKKLSVVLAIEMTATYPRSAPLVAIKKNTGLLPSHVKELKSLIKRTIKDNKEPAIIFEITSRVQEALDTYEAGTNNESLEDQRLNRIKAEEQKQKDAEEAMRYKHEQDVKEEKRMLDQMVKEELRRRKDKESQANIHIASANSLENTDTSEDVVTFDRPISIRNSNGHLFEFKSVINKIPAKLDFFGKHFIVKPLIKDEVSTDVSLLLSEITIDESYWQTADGTKKIYQLETDLEAVRKLHHANIVPLYASAISRVPSATEWKINLLSETSPMGTVHDLLETVGTVNVKIAKAWAMQLLEALEYIHKSGFPHKSVCTENIVLYRNKELGETQVKLRHVGYGERLTELNQDHPFNQIPIVSSTSQRWQPPELDKTGSSITKKCDIFNFGVAFAEIIAGKNVTLMYETPQEFLDNNDFSQSLKDFFVSMFKPIPKKRSSALDLLTCSFLRLEVDDSSINVLTDKSQSTNGGASGSTVAFRRRSTNRVRRSFSADPKRTVAIQPPMYYSRYAHDFDESSSLGKGAFGEVVKARNKLDGRYYAIKKIHASDSKLNSILQEVWLLSRLNHQYVVRYFGAWLEDDFQIYSDAVAATSDEDDDSDTENEVSHQLALANSISFYSQSHSKYNGGESMSKPISFLSQSMHGESGIQIEFGDSSNEEEDSYEDDNSTEEQSSSGSEDEEDDDEDETSTALRTKPRQPKTRANMSTLFIQMEYCEKHTLADLIREGLYSKPEEYWRLFRQTLEALNHIHNEGVIHRDLKPMNIFIDQSGNVKVGDFGLAKSIGQNVLMSSTANPSPDGEDLTTEVGTTLYIANEMLMKPSNSAKNGGGVFYDAKVDMYSLGIIFFEMVFQMDTGMERVNTIRGLRTADIRFPQSFLASKYEKEREIIYQLLDHNPAKRPSARELLNSKLVPAPHKDEIVRETLQSIIDTQRDSPWISQVYSALFSKKLDGASAVLYDKFKFSNLKTTTDHLLHSKMVELITEVFKRHGAIEIDERAPIFPCSSYYDSPSVVKLMDTTGNILQMPFDLTLPFASKVAERPPPFQKCFDFGYVYRADEKQKGTMPRKYHEICFDIVSSGSANSDLYEAEVIKVLDEVINIFPGFKQESIAIYINHVSVLDAILRHCSFRDHQWASALMLLGQSGVGPAQQNIKQELLAEFSLSSTALNELELFGFRDFVDKAEARLLKLMGDTDLGKSFKDGIANIRAVITYLGELGITKRVYFAPLSNYNPRFYKGGIMFQVVYEEKKRLLLAAGGRYDHLIKSLSHMSLQQGPPARGVGFTMPLDRLMDYLLGYREQSLRKSKKSSNKFLKKSVQQGAALPSALMSPSRCDVLITSFKGSATEKLCLNITRELWSHKIRTDYVRGCVSSEELMAIAEKDHINCVVIVKQQSSYSSANFRPLRIKTLEPRNDFDLAVDELIPFLLNMISERERSRPVTLGGGGGGGAMLAKYAATGEATGGHGTGNEESDDGSVSGGGAVSAPSSVVILNESGKLKGGKKNRWLLEQTASEKTQEFVRKLGAAPVYSLDVKDETMEAITLTSPHQPDEWKRRVVGTSPNQKWYLLDIQAALAKEALRNTEAVLLYSTKTGKTCIYNLQQR</sequence>
<protein>
    <recommendedName>
        <fullName evidence="1">non-specific serine/threonine protein kinase</fullName>
        <ecNumber evidence="1">2.7.11.1</ecNumber>
    </recommendedName>
</protein>
<dbReference type="FunFam" id="3.30.200.20:FF:000379">
    <property type="entry name" value="eIF-2-alpha kinase GCN2"/>
    <property type="match status" value="1"/>
</dbReference>
<dbReference type="EMBL" id="CCBN010000008">
    <property type="protein sequence ID" value="CDO54739.1"/>
    <property type="molecule type" value="Genomic_DNA"/>
</dbReference>
<dbReference type="GO" id="GO:0005737">
    <property type="term" value="C:cytoplasm"/>
    <property type="evidence" value="ECO:0007669"/>
    <property type="project" value="TreeGrafter"/>
</dbReference>
<dbReference type="Gene3D" id="3.10.110.10">
    <property type="entry name" value="Ubiquitin Conjugating Enzyme"/>
    <property type="match status" value="1"/>
</dbReference>
<dbReference type="Proteomes" id="UP000242525">
    <property type="component" value="Unassembled WGS sequence"/>
</dbReference>
<evidence type="ECO:0000259" key="14">
    <source>
        <dbReference type="PROSITE" id="PS50011"/>
    </source>
</evidence>
<keyword evidence="2" id="KW-0723">Serine/threonine-protein kinase</keyword>
<feature type="active site" description="Proton acceptor" evidence="10">
    <location>
        <position position="807"/>
    </location>
</feature>
<evidence type="ECO:0000256" key="5">
    <source>
        <dbReference type="ARBA" id="ARBA00022777"/>
    </source>
</evidence>
<feature type="binding site" evidence="11">
    <location>
        <begin position="569"/>
        <end position="577"/>
    </location>
    <ligand>
        <name>ATP</name>
        <dbReference type="ChEBI" id="CHEBI:30616"/>
    </ligand>
</feature>
<evidence type="ECO:0000256" key="10">
    <source>
        <dbReference type="PIRSR" id="PIRSR000660-1"/>
    </source>
</evidence>
<feature type="domain" description="Protein kinase" evidence="14">
    <location>
        <begin position="209"/>
        <end position="498"/>
    </location>
</feature>
<proteinExistence type="inferred from homology"/>
<dbReference type="Gene3D" id="3.30.200.20">
    <property type="entry name" value="Phosphorylase Kinase, domain 1"/>
    <property type="match status" value="1"/>
</dbReference>
<feature type="binding site" evidence="12">
    <location>
        <position position="593"/>
    </location>
    <ligand>
        <name>ATP</name>
        <dbReference type="ChEBI" id="CHEBI:30616"/>
    </ligand>
</feature>
<evidence type="ECO:0000256" key="11">
    <source>
        <dbReference type="PIRSR" id="PIRSR000660-2"/>
    </source>
</evidence>
<evidence type="ECO:0000313" key="16">
    <source>
        <dbReference type="EMBL" id="CDO54739.1"/>
    </source>
</evidence>
<accession>A0A0J9XC20</accession>
<keyword evidence="4 11" id="KW-0547">Nucleotide-binding</keyword>
<dbReference type="CDD" id="cd14046">
    <property type="entry name" value="STKc_EIF2AK4_GCN2_rpt2"/>
    <property type="match status" value="1"/>
</dbReference>
<dbReference type="Pfam" id="PF13393">
    <property type="entry name" value="tRNA-synt_His"/>
    <property type="match status" value="1"/>
</dbReference>
<dbReference type="SUPFAM" id="SSF54495">
    <property type="entry name" value="UBC-like"/>
    <property type="match status" value="1"/>
</dbReference>
<dbReference type="PANTHER" id="PTHR11042:SF136">
    <property type="entry name" value="EIF-2-ALPHA KINASE GCN2"/>
    <property type="match status" value="1"/>
</dbReference>
<evidence type="ECO:0000256" key="3">
    <source>
        <dbReference type="ARBA" id="ARBA00022679"/>
    </source>
</evidence>
<dbReference type="Pfam" id="PF05773">
    <property type="entry name" value="RWD"/>
    <property type="match status" value="1"/>
</dbReference>
<name>A0A0J9XC20_GEOCN</name>
<dbReference type="InterPro" id="IPR045864">
    <property type="entry name" value="aa-tRNA-synth_II/BPL/LPL"/>
</dbReference>
<dbReference type="PROSITE" id="PS50908">
    <property type="entry name" value="RWD"/>
    <property type="match status" value="1"/>
</dbReference>
<keyword evidence="6 11" id="KW-0067">ATP-binding</keyword>
<dbReference type="InterPro" id="IPR016135">
    <property type="entry name" value="UBQ-conjugating_enzyme/RWD"/>
</dbReference>
<dbReference type="PROSITE" id="PS00108">
    <property type="entry name" value="PROTEIN_KINASE_ST"/>
    <property type="match status" value="1"/>
</dbReference>
<feature type="region of interest" description="Disordered" evidence="13">
    <location>
        <begin position="704"/>
        <end position="753"/>
    </location>
</feature>
<evidence type="ECO:0000256" key="1">
    <source>
        <dbReference type="ARBA" id="ARBA00012513"/>
    </source>
</evidence>
<reference evidence="16" key="1">
    <citation type="submission" date="2014-03" db="EMBL/GenBank/DDBJ databases">
        <authorList>
            <person name="Casaregola S."/>
        </authorList>
    </citation>
    <scope>NUCLEOTIDE SEQUENCE [LARGE SCALE GENOMIC DNA]</scope>
    <source>
        <strain evidence="16">CLIB 918</strain>
    </source>
</reference>
<evidence type="ECO:0000256" key="7">
    <source>
        <dbReference type="ARBA" id="ARBA00037982"/>
    </source>
</evidence>
<evidence type="ECO:0000256" key="13">
    <source>
        <dbReference type="SAM" id="MobiDB-lite"/>
    </source>
</evidence>
<dbReference type="InterPro" id="IPR041715">
    <property type="entry name" value="HisRS-like_core"/>
</dbReference>
<comment type="catalytic activity">
    <reaction evidence="8">
        <text>L-threonyl-[protein] + ATP = O-phospho-L-threonyl-[protein] + ADP + H(+)</text>
        <dbReference type="Rhea" id="RHEA:46608"/>
        <dbReference type="Rhea" id="RHEA-COMP:11060"/>
        <dbReference type="Rhea" id="RHEA-COMP:11605"/>
        <dbReference type="ChEBI" id="CHEBI:15378"/>
        <dbReference type="ChEBI" id="CHEBI:30013"/>
        <dbReference type="ChEBI" id="CHEBI:30616"/>
        <dbReference type="ChEBI" id="CHEBI:61977"/>
        <dbReference type="ChEBI" id="CHEBI:456216"/>
        <dbReference type="EC" id="2.7.11.1"/>
    </reaction>
</comment>
<dbReference type="InterPro" id="IPR017441">
    <property type="entry name" value="Protein_kinase_ATP_BS"/>
</dbReference>
<dbReference type="SMART" id="SM00591">
    <property type="entry name" value="RWD"/>
    <property type="match status" value="1"/>
</dbReference>
<dbReference type="OrthoDB" id="341578at2759"/>
<dbReference type="PROSITE" id="PS50011">
    <property type="entry name" value="PROTEIN_KINASE_DOM"/>
    <property type="match status" value="2"/>
</dbReference>
<dbReference type="Pfam" id="PF12745">
    <property type="entry name" value="HGTP_anticodon2"/>
    <property type="match status" value="1"/>
</dbReference>
<dbReference type="PROSITE" id="PS00107">
    <property type="entry name" value="PROTEIN_KINASE_ATP"/>
    <property type="match status" value="1"/>
</dbReference>
<organism evidence="16 17">
    <name type="scientific">Geotrichum candidum</name>
    <name type="common">Oospora lactis</name>
    <name type="synonym">Dipodascus geotrichum</name>
    <dbReference type="NCBI Taxonomy" id="1173061"/>
    <lineage>
        <taxon>Eukaryota</taxon>
        <taxon>Fungi</taxon>
        <taxon>Dikarya</taxon>
        <taxon>Ascomycota</taxon>
        <taxon>Saccharomycotina</taxon>
        <taxon>Dipodascomycetes</taxon>
        <taxon>Dipodascales</taxon>
        <taxon>Dipodascaceae</taxon>
        <taxon>Geotrichum</taxon>
    </lineage>
</organism>
<evidence type="ECO:0000256" key="9">
    <source>
        <dbReference type="ARBA" id="ARBA00048679"/>
    </source>
</evidence>
<dbReference type="InterPro" id="IPR016255">
    <property type="entry name" value="Gcn2"/>
</dbReference>
<comment type="caution">
    <text evidence="16">The sequence shown here is derived from an EMBL/GenBank/DDBJ whole genome shotgun (WGS) entry which is preliminary data.</text>
</comment>
<evidence type="ECO:0000259" key="15">
    <source>
        <dbReference type="PROSITE" id="PS50908"/>
    </source>
</evidence>
<dbReference type="Gene3D" id="3.40.50.800">
    <property type="entry name" value="Anticodon-binding domain"/>
    <property type="match status" value="1"/>
</dbReference>
<dbReference type="InterPro" id="IPR011009">
    <property type="entry name" value="Kinase-like_dom_sf"/>
</dbReference>
<dbReference type="SUPFAM" id="SSF56112">
    <property type="entry name" value="Protein kinase-like (PK-like)"/>
    <property type="match status" value="2"/>
</dbReference>
<evidence type="ECO:0000256" key="6">
    <source>
        <dbReference type="ARBA" id="ARBA00022840"/>
    </source>
</evidence>
<evidence type="ECO:0000313" key="17">
    <source>
        <dbReference type="Proteomes" id="UP000242525"/>
    </source>
</evidence>
<evidence type="ECO:0000256" key="8">
    <source>
        <dbReference type="ARBA" id="ARBA00047899"/>
    </source>
</evidence>
<dbReference type="InterPro" id="IPR000719">
    <property type="entry name" value="Prot_kinase_dom"/>
</dbReference>
<feature type="compositionally biased region" description="Acidic residues" evidence="13">
    <location>
        <begin position="705"/>
        <end position="718"/>
    </location>
</feature>
<dbReference type="GO" id="GO:0005634">
    <property type="term" value="C:nucleus"/>
    <property type="evidence" value="ECO:0007669"/>
    <property type="project" value="TreeGrafter"/>
</dbReference>
<feature type="region of interest" description="Disordered" evidence="13">
    <location>
        <begin position="1507"/>
        <end position="1528"/>
    </location>
</feature>
<keyword evidence="5 16" id="KW-0418">Kinase</keyword>
<keyword evidence="3" id="KW-0808">Transferase</keyword>
<dbReference type="InterPro" id="IPR008271">
    <property type="entry name" value="Ser/Thr_kinase_AS"/>
</dbReference>
<dbReference type="SUPFAM" id="SSF55681">
    <property type="entry name" value="Class II aaRS and biotin synthetases"/>
    <property type="match status" value="1"/>
</dbReference>
<feature type="binding site" evidence="11">
    <location>
        <position position="592"/>
    </location>
    <ligand>
        <name>ATP</name>
        <dbReference type="ChEBI" id="CHEBI:30616"/>
    </ligand>
</feature>
<dbReference type="GO" id="GO:0009893">
    <property type="term" value="P:positive regulation of metabolic process"/>
    <property type="evidence" value="ECO:0007669"/>
    <property type="project" value="UniProtKB-ARBA"/>
</dbReference>
<evidence type="ECO:0000256" key="4">
    <source>
        <dbReference type="ARBA" id="ARBA00022741"/>
    </source>
</evidence>